<evidence type="ECO:0000313" key="17">
    <source>
        <dbReference type="Proteomes" id="UP000536275"/>
    </source>
</evidence>
<dbReference type="FunFam" id="1.10.8.60:FF:000274">
    <property type="entry name" value="Origin recognition complex subunit 1"/>
    <property type="match status" value="1"/>
</dbReference>
<dbReference type="InterPro" id="IPR001025">
    <property type="entry name" value="BAH_dom"/>
</dbReference>
<keyword evidence="9 13" id="KW-0238">DNA-binding</keyword>
<dbReference type="InterPro" id="IPR027417">
    <property type="entry name" value="P-loop_NTPase"/>
</dbReference>
<dbReference type="GO" id="GO:0005524">
    <property type="term" value="F:ATP binding"/>
    <property type="evidence" value="ECO:0007669"/>
    <property type="project" value="UniProtKB-KW"/>
</dbReference>
<protein>
    <recommendedName>
        <fullName evidence="3 13">Origin recognition complex subunit 1</fullName>
    </recommendedName>
</protein>
<dbReference type="SUPFAM" id="SSF52540">
    <property type="entry name" value="P-loop containing nucleoside triphosphate hydrolases"/>
    <property type="match status" value="2"/>
</dbReference>
<dbReference type="AlphaFoldDB" id="A0A8H6C1W8"/>
<feature type="region of interest" description="Disordered" evidence="14">
    <location>
        <begin position="190"/>
        <end position="212"/>
    </location>
</feature>
<dbReference type="InterPro" id="IPR005225">
    <property type="entry name" value="Small_GTP-bd"/>
</dbReference>
<keyword evidence="8" id="KW-0460">Magnesium</keyword>
<comment type="caution">
    <text evidence="16">The sequence shown here is derived from an EMBL/GenBank/DDBJ whole genome shotgun (WGS) entry which is preliminary data.</text>
</comment>
<dbReference type="FunFam" id="3.40.50.300:FF:000199">
    <property type="entry name" value="Origin recognition complex subunit 1"/>
    <property type="match status" value="1"/>
</dbReference>
<dbReference type="EMBL" id="JABWAD010000027">
    <property type="protein sequence ID" value="KAF6070426.1"/>
    <property type="molecule type" value="Genomic_DNA"/>
</dbReference>
<organism evidence="16 17">
    <name type="scientific">Candida albicans</name>
    <name type="common">Yeast</name>
    <dbReference type="NCBI Taxonomy" id="5476"/>
    <lineage>
        <taxon>Eukaryota</taxon>
        <taxon>Fungi</taxon>
        <taxon>Dikarya</taxon>
        <taxon>Ascomycota</taxon>
        <taxon>Saccharomycotina</taxon>
        <taxon>Pichiomycetes</taxon>
        <taxon>Debaryomycetaceae</taxon>
        <taxon>Candida/Lodderomyces clade</taxon>
        <taxon>Candida</taxon>
    </lineage>
</organism>
<comment type="subunit">
    <text evidence="12 13">ORC is composed of six subunits.</text>
</comment>
<dbReference type="GO" id="GO:0003682">
    <property type="term" value="F:chromatin binding"/>
    <property type="evidence" value="ECO:0007669"/>
    <property type="project" value="InterPro"/>
</dbReference>
<evidence type="ECO:0000256" key="1">
    <source>
        <dbReference type="ARBA" id="ARBA00004123"/>
    </source>
</evidence>
<dbReference type="PROSITE" id="PS51419">
    <property type="entry name" value="RAB"/>
    <property type="match status" value="1"/>
</dbReference>
<name>A0A8H6C1W8_CANAX</name>
<evidence type="ECO:0000256" key="5">
    <source>
        <dbReference type="ARBA" id="ARBA00022723"/>
    </source>
</evidence>
<evidence type="ECO:0000256" key="7">
    <source>
        <dbReference type="ARBA" id="ARBA00022840"/>
    </source>
</evidence>
<dbReference type="InterPro" id="IPR041083">
    <property type="entry name" value="AAA_lid_10"/>
</dbReference>
<comment type="function">
    <text evidence="13">Component of the origin recognition complex (ORC) that binds origins of replication. DNA-binding is ATP-dependent, however specific DNA sequences that define origins of replication have not been identified so far. ORC is required to assemble the pre-replication complex necessary to initiate DNA replication.</text>
</comment>
<dbReference type="Pfam" id="PF17872">
    <property type="entry name" value="AAA_lid_10"/>
    <property type="match status" value="1"/>
</dbReference>
<evidence type="ECO:0000256" key="6">
    <source>
        <dbReference type="ARBA" id="ARBA00022741"/>
    </source>
</evidence>
<dbReference type="Proteomes" id="UP000536275">
    <property type="component" value="Unassembled WGS sequence"/>
</dbReference>
<dbReference type="FunFam" id="3.40.50.300:FF:001447">
    <property type="entry name" value="Ras-related protein Rab-1B"/>
    <property type="match status" value="1"/>
</dbReference>
<dbReference type="PANTHER" id="PTHR10763">
    <property type="entry name" value="CELL DIVISION CONTROL PROTEIN 6-RELATED"/>
    <property type="match status" value="1"/>
</dbReference>
<keyword evidence="7 13" id="KW-0067">ATP-binding</keyword>
<dbReference type="GO" id="GO:0006270">
    <property type="term" value="P:DNA replication initiation"/>
    <property type="evidence" value="ECO:0007669"/>
    <property type="project" value="TreeGrafter"/>
</dbReference>
<dbReference type="Gene3D" id="3.40.50.300">
    <property type="entry name" value="P-loop containing nucleotide triphosphate hydrolases"/>
    <property type="match status" value="2"/>
</dbReference>
<evidence type="ECO:0000256" key="12">
    <source>
        <dbReference type="ARBA" id="ARBA00062293"/>
    </source>
</evidence>
<accession>A0A8H6C1W8</accession>
<keyword evidence="10 13" id="KW-0539">Nucleus</keyword>
<dbReference type="GO" id="GO:0003688">
    <property type="term" value="F:DNA replication origin binding"/>
    <property type="evidence" value="ECO:0007669"/>
    <property type="project" value="TreeGrafter"/>
</dbReference>
<evidence type="ECO:0000256" key="4">
    <source>
        <dbReference type="ARBA" id="ARBA00022705"/>
    </source>
</evidence>
<feature type="compositionally biased region" description="Basic residues" evidence="14">
    <location>
        <begin position="404"/>
        <end position="417"/>
    </location>
</feature>
<evidence type="ECO:0000256" key="14">
    <source>
        <dbReference type="SAM" id="MobiDB-lite"/>
    </source>
</evidence>
<dbReference type="CDD" id="cd00009">
    <property type="entry name" value="AAA"/>
    <property type="match status" value="1"/>
</dbReference>
<feature type="region of interest" description="Disordered" evidence="14">
    <location>
        <begin position="349"/>
        <end position="430"/>
    </location>
</feature>
<evidence type="ECO:0000256" key="11">
    <source>
        <dbReference type="ARBA" id="ARBA00053599"/>
    </source>
</evidence>
<dbReference type="Gene3D" id="2.30.30.490">
    <property type="match status" value="1"/>
</dbReference>
<dbReference type="Pfam" id="PF00071">
    <property type="entry name" value="Ras"/>
    <property type="match status" value="1"/>
</dbReference>
<dbReference type="Pfam" id="PF21312">
    <property type="entry name" value="WHD_ORC1"/>
    <property type="match status" value="1"/>
</dbReference>
<dbReference type="SMART" id="SM00173">
    <property type="entry name" value="RAS"/>
    <property type="match status" value="1"/>
</dbReference>
<evidence type="ECO:0000256" key="13">
    <source>
        <dbReference type="RuleBase" id="RU365058"/>
    </source>
</evidence>
<reference evidence="16 17" key="1">
    <citation type="submission" date="2020-03" db="EMBL/GenBank/DDBJ databases">
        <title>FDA dAtabase for Regulatory Grade micrObial Sequences (FDA-ARGOS): Supporting development and validation of Infectious Disease Dx tests.</title>
        <authorList>
            <person name="Campos J."/>
            <person name="Goldberg B."/>
            <person name="Tallon L."/>
            <person name="Sadzewicz L."/>
            <person name="Vavikolanu K."/>
            <person name="Mehta A."/>
            <person name="Aluvathingal J."/>
            <person name="Nadendla S."/>
            <person name="Nandy P."/>
            <person name="Geyer C."/>
            <person name="Yan Y."/>
            <person name="Sichtig H."/>
        </authorList>
    </citation>
    <scope>NUCLEOTIDE SEQUENCE [LARGE SCALE GENOMIC DNA]</scope>
    <source>
        <strain evidence="16 17">FDAARGOS_656</strain>
    </source>
</reference>
<comment type="similarity">
    <text evidence="2 13">Belongs to the ORC1 family.</text>
</comment>
<dbReference type="InterPro" id="IPR048867">
    <property type="entry name" value="WHD_ORC1"/>
</dbReference>
<evidence type="ECO:0000256" key="2">
    <source>
        <dbReference type="ARBA" id="ARBA00008398"/>
    </source>
</evidence>
<proteinExistence type="inferred from homology"/>
<dbReference type="SMART" id="SM00175">
    <property type="entry name" value="RAB"/>
    <property type="match status" value="1"/>
</dbReference>
<comment type="function">
    <text evidence="11">Component of the origin recognition complex (ORC) that binds origins of replication. It has a role in both chromosomal replication and mating type transcriptional silencing. Binds to the ARS consensus sequence (ACS) of origins of replication in an ATP-dependent manner.</text>
</comment>
<feature type="domain" description="BAH" evidence="15">
    <location>
        <begin position="231"/>
        <end position="354"/>
    </location>
</feature>
<dbReference type="SUPFAM" id="SSF82061">
    <property type="entry name" value="BAH domain"/>
    <property type="match status" value="1"/>
</dbReference>
<dbReference type="NCBIfam" id="TIGR00231">
    <property type="entry name" value="small_GTP"/>
    <property type="match status" value="1"/>
</dbReference>
<evidence type="ECO:0000256" key="10">
    <source>
        <dbReference type="ARBA" id="ARBA00023242"/>
    </source>
</evidence>
<dbReference type="GO" id="GO:0003924">
    <property type="term" value="F:GTPase activity"/>
    <property type="evidence" value="ECO:0007669"/>
    <property type="project" value="InterPro"/>
</dbReference>
<dbReference type="InterPro" id="IPR003959">
    <property type="entry name" value="ATPase_AAA_core"/>
</dbReference>
<keyword evidence="5" id="KW-0479">Metal-binding</keyword>
<dbReference type="PRINTS" id="PR00449">
    <property type="entry name" value="RASTRNSFRMNG"/>
</dbReference>
<dbReference type="GO" id="GO:0005664">
    <property type="term" value="C:nuclear origin of replication recognition complex"/>
    <property type="evidence" value="ECO:0007669"/>
    <property type="project" value="TreeGrafter"/>
</dbReference>
<evidence type="ECO:0000313" key="16">
    <source>
        <dbReference type="EMBL" id="KAF6070426.1"/>
    </source>
</evidence>
<gene>
    <name evidence="16" type="ORF">FOB64_002492</name>
</gene>
<dbReference type="GO" id="GO:0005525">
    <property type="term" value="F:GTP binding"/>
    <property type="evidence" value="ECO:0007669"/>
    <property type="project" value="InterPro"/>
</dbReference>
<dbReference type="InterPro" id="IPR050311">
    <property type="entry name" value="ORC1/CDC6"/>
</dbReference>
<evidence type="ECO:0000256" key="8">
    <source>
        <dbReference type="ARBA" id="ARBA00022842"/>
    </source>
</evidence>
<dbReference type="InterPro" id="IPR043151">
    <property type="entry name" value="BAH_sf"/>
</dbReference>
<dbReference type="GO" id="GO:0016887">
    <property type="term" value="F:ATP hydrolysis activity"/>
    <property type="evidence" value="ECO:0007669"/>
    <property type="project" value="InterPro"/>
</dbReference>
<dbReference type="PANTHER" id="PTHR10763:SF23">
    <property type="entry name" value="ORIGIN RECOGNITION COMPLEX SUBUNIT 1"/>
    <property type="match status" value="1"/>
</dbReference>
<dbReference type="Gene3D" id="1.10.8.60">
    <property type="match status" value="1"/>
</dbReference>
<dbReference type="GO" id="GO:0033314">
    <property type="term" value="P:mitotic DNA replication checkpoint signaling"/>
    <property type="evidence" value="ECO:0007669"/>
    <property type="project" value="TreeGrafter"/>
</dbReference>
<keyword evidence="6 13" id="KW-0547">Nucleotide-binding</keyword>
<evidence type="ECO:0000256" key="9">
    <source>
        <dbReference type="ARBA" id="ARBA00023125"/>
    </source>
</evidence>
<evidence type="ECO:0000256" key="3">
    <source>
        <dbReference type="ARBA" id="ARBA00019081"/>
    </source>
</evidence>
<sequence length="879" mass="99710">MEEDNQQDQNNQVALKIGLIGDSQIGKTSLMVKYVEGSFDEDYIQTLGVNFMDKKIQIRNTTITFSIWDLGGQKEFINMLPLVSNDAVAILFMFDLTRKSTLNSIKEWYRQVRGFNKTAIPFLVGTKYDQFIDLSFQDQIEITQQAKKFGSAMKAPVIFCSTSHSINLHPNMNKLPKGWNFTIVDDNADSSNSENIQGKRPRRSRTSVQRSDGASPIIRDNIVLIRTDDNEEFKVGDTIEITQGKGPEDPTTEYGLITEIKFGNSEFIEVIVDWFIRSSEIVGMPNDFFADNELLLTPFRSERHFDYKDFSGKVLENPKKCAIQVKELISTTVQKELLKEFSKEQRKKKANKVSTTGRVTRFNKRKESEESDYNEAEDANSALESDEENISQESEDSEVEYSTKKKLKNKKLSRRSKAAATPSPKRKLQKKDIEDIYSVVTPTKRMKLGKDDRDSLPVFLSPTKSVPSEFTDPKSVAFKEVKQRLHTSQKLNALPGREDEFAMIYMNLESAVNEKTGCCVYVCGVPGMGKTATIKDVVEQMTYSSERGEMEQFSYLELNGLKLLSPTVAYEALWHHISGDKVSASNAALLLEEYFKREDHKRKPLVILMDEFDQIATKKQNVMYNFFNWPTYSTSKLIVIAVANTMDLPERMLTNKIASRLGLRRIQFRGYTFQQLGDIITHRLEMITKNNRRKVVITSDAIGFASRKVASVSGDARRALTICRRAVLISHISTAINETVNSPLSKYIASLPFASKLVLASLLRRSRRTGLAENSLGDIIDEMRNSFAMATHSEEQGSDELNMQDVLYSDKTFTATNETAPILNLRIHFFKQIVTSLVEAGIIIQQNSPGERSRLVKLDVPEEEVVSVFKKDNAISQFL</sequence>
<dbReference type="GO" id="GO:0046872">
    <property type="term" value="F:metal ion binding"/>
    <property type="evidence" value="ECO:0007669"/>
    <property type="project" value="UniProtKB-KW"/>
</dbReference>
<keyword evidence="4 13" id="KW-0235">DNA replication</keyword>
<feature type="compositionally biased region" description="Acidic residues" evidence="14">
    <location>
        <begin position="369"/>
        <end position="399"/>
    </location>
</feature>
<dbReference type="PROSITE" id="PS51038">
    <property type="entry name" value="BAH"/>
    <property type="match status" value="1"/>
</dbReference>
<dbReference type="Pfam" id="PF00004">
    <property type="entry name" value="AAA"/>
    <property type="match status" value="1"/>
</dbReference>
<comment type="subcellular location">
    <subcellularLocation>
        <location evidence="1 13">Nucleus</location>
    </subcellularLocation>
</comment>
<dbReference type="SMART" id="SM00174">
    <property type="entry name" value="RHO"/>
    <property type="match status" value="1"/>
</dbReference>
<evidence type="ECO:0000259" key="15">
    <source>
        <dbReference type="PROSITE" id="PS51038"/>
    </source>
</evidence>
<dbReference type="InterPro" id="IPR001806">
    <property type="entry name" value="Small_GTPase"/>
</dbReference>